<feature type="binding site" evidence="13">
    <location>
        <position position="119"/>
    </location>
    <ligand>
        <name>substrate</name>
    </ligand>
</feature>
<evidence type="ECO:0000313" key="15">
    <source>
        <dbReference type="Proteomes" id="UP000318667"/>
    </source>
</evidence>
<dbReference type="NCBIfam" id="NF004850">
    <property type="entry name" value="PRK06201.1"/>
    <property type="match status" value="1"/>
</dbReference>
<proteinExistence type="inferred from homology"/>
<dbReference type="CDD" id="cd16841">
    <property type="entry name" value="RraA_family"/>
    <property type="match status" value="1"/>
</dbReference>
<feature type="binding site" evidence="13">
    <location>
        <position position="120"/>
    </location>
    <ligand>
        <name>Mg(2+)</name>
        <dbReference type="ChEBI" id="CHEBI:18420"/>
    </ligand>
</feature>
<dbReference type="AlphaFoldDB" id="A0A562JRH5"/>
<comment type="function">
    <text evidence="8">Catalyzes the aldol cleavage of 4-hydroxy-4-methyl-2-oxoglutarate (HMG) into 2 molecules of pyruvate. Also contains a secondary oxaloacetate (OAA) decarboxylase activity due to the common pyruvate enolate transition state formed following C-C bond cleavage in the retro-aldol and decarboxylation reactions.</text>
</comment>
<dbReference type="InterPro" id="IPR005493">
    <property type="entry name" value="RraA/RraA-like"/>
</dbReference>
<evidence type="ECO:0000256" key="5">
    <source>
        <dbReference type="ARBA" id="ARBA00012213"/>
    </source>
</evidence>
<keyword evidence="13" id="KW-0460">Magnesium</keyword>
<protein>
    <recommendedName>
        <fullName evidence="7">Putative 4-hydroxy-4-methyl-2-oxoglutarate aldolase</fullName>
        <ecNumber evidence="6">4.1.1.112</ecNumber>
        <ecNumber evidence="5">4.1.3.17</ecNumber>
    </recommendedName>
    <alternativeName>
        <fullName evidence="11">Oxaloacetate decarboxylase</fullName>
    </alternativeName>
    <alternativeName>
        <fullName evidence="9">Regulator of ribonuclease activity homolog</fullName>
    </alternativeName>
    <alternativeName>
        <fullName evidence="10">RraA-like protein</fullName>
    </alternativeName>
</protein>
<accession>A0A562JRH5</accession>
<comment type="cofactor">
    <cofactor evidence="2">
        <name>a divalent metal cation</name>
        <dbReference type="ChEBI" id="CHEBI:60240"/>
    </cofactor>
</comment>
<dbReference type="EC" id="4.1.1.112" evidence="6"/>
<dbReference type="PANTHER" id="PTHR33254:SF4">
    <property type="entry name" value="4-HYDROXY-4-METHYL-2-OXOGLUTARATE ALDOLASE 3-RELATED"/>
    <property type="match status" value="1"/>
</dbReference>
<evidence type="ECO:0000256" key="9">
    <source>
        <dbReference type="ARBA" id="ARBA00029596"/>
    </source>
</evidence>
<keyword evidence="15" id="KW-1185">Reference proteome</keyword>
<keyword evidence="13" id="KW-0479">Metal-binding</keyword>
<name>A0A562JRH5_9BACI</name>
<dbReference type="PANTHER" id="PTHR33254">
    <property type="entry name" value="4-HYDROXY-4-METHYL-2-OXOGLUTARATE ALDOLASE 3-RELATED"/>
    <property type="match status" value="1"/>
</dbReference>
<sequence>MSNVGCRIYTNFTRPEKELVRAFENMAVANIADNMNRSSCLNSNIKPMNSGRILGPALTVKSRKGDNLLFHKALDIAQPGDIIVVDAQGDTSNAVAGEIMMRYAIKKGIGGFLIDGVIRDLDSITESLFPVYAIGTSPNGPYKDGPGEINVPISCGGVVVHPGDIVVGDKDGVVIINPKDAPFLLEKTNKTNKWEEEVFESIENNSFNREWIDKKLMELGCEIINN</sequence>
<evidence type="ECO:0000256" key="2">
    <source>
        <dbReference type="ARBA" id="ARBA00001968"/>
    </source>
</evidence>
<evidence type="ECO:0000256" key="7">
    <source>
        <dbReference type="ARBA" id="ARBA00016549"/>
    </source>
</evidence>
<evidence type="ECO:0000256" key="8">
    <source>
        <dbReference type="ARBA" id="ARBA00025046"/>
    </source>
</evidence>
<dbReference type="GO" id="GO:0046872">
    <property type="term" value="F:metal ion binding"/>
    <property type="evidence" value="ECO:0007669"/>
    <property type="project" value="UniProtKB-KW"/>
</dbReference>
<dbReference type="EMBL" id="VLKI01000007">
    <property type="protein sequence ID" value="TWH85782.1"/>
    <property type="molecule type" value="Genomic_DNA"/>
</dbReference>
<evidence type="ECO:0000256" key="10">
    <source>
        <dbReference type="ARBA" id="ARBA00030169"/>
    </source>
</evidence>
<evidence type="ECO:0000256" key="13">
    <source>
        <dbReference type="PIRSR" id="PIRSR605493-1"/>
    </source>
</evidence>
<evidence type="ECO:0000256" key="4">
    <source>
        <dbReference type="ARBA" id="ARBA00011233"/>
    </source>
</evidence>
<dbReference type="Pfam" id="PF03737">
    <property type="entry name" value="RraA-like"/>
    <property type="match status" value="1"/>
</dbReference>
<dbReference type="InterPro" id="IPR036704">
    <property type="entry name" value="RraA/RraA-like_sf"/>
</dbReference>
<evidence type="ECO:0000256" key="3">
    <source>
        <dbReference type="ARBA" id="ARBA00008621"/>
    </source>
</evidence>
<dbReference type="GO" id="GO:0047443">
    <property type="term" value="F:4-hydroxy-4-methyl-2-oxoglutarate aldolase activity"/>
    <property type="evidence" value="ECO:0007669"/>
    <property type="project" value="UniProtKB-EC"/>
</dbReference>
<evidence type="ECO:0000256" key="11">
    <source>
        <dbReference type="ARBA" id="ARBA00032305"/>
    </source>
</evidence>
<comment type="catalytic activity">
    <reaction evidence="1">
        <text>4-hydroxy-4-methyl-2-oxoglutarate = 2 pyruvate</text>
        <dbReference type="Rhea" id="RHEA:22748"/>
        <dbReference type="ChEBI" id="CHEBI:15361"/>
        <dbReference type="ChEBI" id="CHEBI:58276"/>
        <dbReference type="EC" id="4.1.3.17"/>
    </reaction>
</comment>
<dbReference type="SUPFAM" id="SSF89562">
    <property type="entry name" value="RraA-like"/>
    <property type="match status" value="1"/>
</dbReference>
<dbReference type="Proteomes" id="UP000318667">
    <property type="component" value="Unassembled WGS sequence"/>
</dbReference>
<dbReference type="OrthoDB" id="9784786at2"/>
<comment type="similarity">
    <text evidence="3">Belongs to the class II aldolase/RraA-like family.</text>
</comment>
<evidence type="ECO:0000313" key="14">
    <source>
        <dbReference type="EMBL" id="TWH85782.1"/>
    </source>
</evidence>
<dbReference type="Gene3D" id="3.50.30.40">
    <property type="entry name" value="Ribonuclease E inhibitor RraA/RraA-like"/>
    <property type="match status" value="1"/>
</dbReference>
<dbReference type="EC" id="4.1.3.17" evidence="5"/>
<comment type="caution">
    <text evidence="14">The sequence shown here is derived from an EMBL/GenBank/DDBJ whole genome shotgun (WGS) entry which is preliminary data.</text>
</comment>
<dbReference type="RefSeq" id="WP_144542865.1">
    <property type="nucleotide sequence ID" value="NZ_CBCSDC010000012.1"/>
</dbReference>
<comment type="cofactor">
    <cofactor evidence="13">
        <name>Mg(2+)</name>
        <dbReference type="ChEBI" id="CHEBI:18420"/>
    </cofactor>
</comment>
<evidence type="ECO:0000256" key="12">
    <source>
        <dbReference type="ARBA" id="ARBA00047973"/>
    </source>
</evidence>
<evidence type="ECO:0000256" key="1">
    <source>
        <dbReference type="ARBA" id="ARBA00001342"/>
    </source>
</evidence>
<feature type="binding site" evidence="13">
    <location>
        <begin position="97"/>
        <end position="100"/>
    </location>
    <ligand>
        <name>substrate</name>
    </ligand>
</feature>
<comment type="subunit">
    <text evidence="4">Homotrimer.</text>
</comment>
<dbReference type="GO" id="GO:0008948">
    <property type="term" value="F:oxaloacetate decarboxylase activity"/>
    <property type="evidence" value="ECO:0007669"/>
    <property type="project" value="UniProtKB-EC"/>
</dbReference>
<organism evidence="14 15">
    <name type="scientific">Cytobacillus oceanisediminis</name>
    <dbReference type="NCBI Taxonomy" id="665099"/>
    <lineage>
        <taxon>Bacteria</taxon>
        <taxon>Bacillati</taxon>
        <taxon>Bacillota</taxon>
        <taxon>Bacilli</taxon>
        <taxon>Bacillales</taxon>
        <taxon>Bacillaceae</taxon>
        <taxon>Cytobacillus</taxon>
    </lineage>
</organism>
<reference evidence="14 15" key="1">
    <citation type="journal article" date="2015" name="Stand. Genomic Sci.">
        <title>Genomic Encyclopedia of Bacterial and Archaeal Type Strains, Phase III: the genomes of soil and plant-associated and newly described type strains.</title>
        <authorList>
            <person name="Whitman W.B."/>
            <person name="Woyke T."/>
            <person name="Klenk H.P."/>
            <person name="Zhou Y."/>
            <person name="Lilburn T.G."/>
            <person name="Beck B.J."/>
            <person name="De Vos P."/>
            <person name="Vandamme P."/>
            <person name="Eisen J.A."/>
            <person name="Garrity G."/>
            <person name="Hugenholtz P."/>
            <person name="Kyrpides N.C."/>
        </authorList>
    </citation>
    <scope>NUCLEOTIDE SEQUENCE [LARGE SCALE GENOMIC DNA]</scope>
    <source>
        <strain evidence="14 15">CGMCC 1.10115</strain>
    </source>
</reference>
<dbReference type="GeneID" id="65403893"/>
<gene>
    <name evidence="14" type="ORF">IQ19_02723</name>
</gene>
<comment type="catalytic activity">
    <reaction evidence="12">
        <text>oxaloacetate + H(+) = pyruvate + CO2</text>
        <dbReference type="Rhea" id="RHEA:15641"/>
        <dbReference type="ChEBI" id="CHEBI:15361"/>
        <dbReference type="ChEBI" id="CHEBI:15378"/>
        <dbReference type="ChEBI" id="CHEBI:16452"/>
        <dbReference type="ChEBI" id="CHEBI:16526"/>
        <dbReference type="EC" id="4.1.1.112"/>
    </reaction>
</comment>
<evidence type="ECO:0000256" key="6">
    <source>
        <dbReference type="ARBA" id="ARBA00012947"/>
    </source>
</evidence>